<dbReference type="EMBL" id="MLFT02000009">
    <property type="protein sequence ID" value="PHT39300.1"/>
    <property type="molecule type" value="Genomic_DNA"/>
</dbReference>
<evidence type="ECO:0000313" key="7">
    <source>
        <dbReference type="Proteomes" id="UP000224567"/>
    </source>
</evidence>
<comment type="caution">
    <text evidence="6">The sequence shown here is derived from an EMBL/GenBank/DDBJ whole genome shotgun (WGS) entry which is preliminary data.</text>
</comment>
<reference evidence="6 7" key="1">
    <citation type="journal article" date="2017" name="Genome Biol.">
        <title>New reference genome sequences of hot pepper reveal the massive evolution of plant disease-resistance genes by retroduplication.</title>
        <authorList>
            <person name="Kim S."/>
            <person name="Park J."/>
            <person name="Yeom S.I."/>
            <person name="Kim Y.M."/>
            <person name="Seo E."/>
            <person name="Kim K.T."/>
            <person name="Kim M.S."/>
            <person name="Lee J.M."/>
            <person name="Cheong K."/>
            <person name="Shin H.S."/>
            <person name="Kim S.B."/>
            <person name="Han K."/>
            <person name="Lee J."/>
            <person name="Park M."/>
            <person name="Lee H.A."/>
            <person name="Lee H.Y."/>
            <person name="Lee Y."/>
            <person name="Oh S."/>
            <person name="Lee J.H."/>
            <person name="Choi E."/>
            <person name="Choi E."/>
            <person name="Lee S.E."/>
            <person name="Jeon J."/>
            <person name="Kim H."/>
            <person name="Choi G."/>
            <person name="Song H."/>
            <person name="Lee J."/>
            <person name="Lee S.C."/>
            <person name="Kwon J.K."/>
            <person name="Lee H.Y."/>
            <person name="Koo N."/>
            <person name="Hong Y."/>
            <person name="Kim R.W."/>
            <person name="Kang W.H."/>
            <person name="Huh J.H."/>
            <person name="Kang B.C."/>
            <person name="Yang T.J."/>
            <person name="Lee Y.H."/>
            <person name="Bennetzen J.L."/>
            <person name="Choi D."/>
        </authorList>
    </citation>
    <scope>NUCLEOTIDE SEQUENCE [LARGE SCALE GENOMIC DNA]</scope>
    <source>
        <strain evidence="7">cv. PBC81</strain>
    </source>
</reference>
<accession>A0A2G2W242</accession>
<evidence type="ECO:0000256" key="2">
    <source>
        <dbReference type="ARBA" id="ARBA00022761"/>
    </source>
</evidence>
<comment type="similarity">
    <text evidence="1">Belongs to the 11S seed storage protein (globulins) family.</text>
</comment>
<evidence type="ECO:0000313" key="6">
    <source>
        <dbReference type="EMBL" id="PHT39300.1"/>
    </source>
</evidence>
<dbReference type="SMART" id="SM00835">
    <property type="entry name" value="Cupin_1"/>
    <property type="match status" value="1"/>
</dbReference>
<dbReference type="InterPro" id="IPR006045">
    <property type="entry name" value="Cupin_1"/>
</dbReference>
<dbReference type="STRING" id="33114.A0A2G2W242"/>
<evidence type="ECO:0000256" key="4">
    <source>
        <dbReference type="ARBA" id="ARBA00023157"/>
    </source>
</evidence>
<gene>
    <name evidence="6" type="ORF">CQW23_22873</name>
</gene>
<dbReference type="PANTHER" id="PTHR31189:SF48">
    <property type="entry name" value="LEGUMIN B"/>
    <property type="match status" value="1"/>
</dbReference>
<keyword evidence="4" id="KW-1015">Disulfide bond</keyword>
<feature type="domain" description="Cupin type-1" evidence="5">
    <location>
        <begin position="104"/>
        <end position="235"/>
    </location>
</feature>
<dbReference type="InterPro" id="IPR050253">
    <property type="entry name" value="Seed_Storage-Functional"/>
</dbReference>
<keyword evidence="2" id="KW-0758">Storage protein</keyword>
<dbReference type="InterPro" id="IPR014710">
    <property type="entry name" value="RmlC-like_jellyroll"/>
</dbReference>
<protein>
    <recommendedName>
        <fullName evidence="5">Cupin type-1 domain-containing protein</fullName>
    </recommendedName>
</protein>
<dbReference type="InterPro" id="IPR006044">
    <property type="entry name" value="11S_seedstore_pln"/>
</dbReference>
<dbReference type="PANTHER" id="PTHR31189">
    <property type="entry name" value="OS03G0336100 PROTEIN-RELATED"/>
    <property type="match status" value="1"/>
</dbReference>
<dbReference type="AlphaFoldDB" id="A0A2G2W242"/>
<organism evidence="6 7">
    <name type="scientific">Capsicum baccatum</name>
    <name type="common">Peruvian pepper</name>
    <dbReference type="NCBI Taxonomy" id="33114"/>
    <lineage>
        <taxon>Eukaryota</taxon>
        <taxon>Viridiplantae</taxon>
        <taxon>Streptophyta</taxon>
        <taxon>Embryophyta</taxon>
        <taxon>Tracheophyta</taxon>
        <taxon>Spermatophyta</taxon>
        <taxon>Magnoliopsida</taxon>
        <taxon>eudicotyledons</taxon>
        <taxon>Gunneridae</taxon>
        <taxon>Pentapetalae</taxon>
        <taxon>asterids</taxon>
        <taxon>lamiids</taxon>
        <taxon>Solanales</taxon>
        <taxon>Solanaceae</taxon>
        <taxon>Solanoideae</taxon>
        <taxon>Capsiceae</taxon>
        <taxon>Capsicum</taxon>
    </lineage>
</organism>
<dbReference type="GO" id="GO:0045735">
    <property type="term" value="F:nutrient reservoir activity"/>
    <property type="evidence" value="ECO:0007669"/>
    <property type="project" value="UniProtKB-KW"/>
</dbReference>
<evidence type="ECO:0000256" key="1">
    <source>
        <dbReference type="ARBA" id="ARBA00007178"/>
    </source>
</evidence>
<evidence type="ECO:0000259" key="5">
    <source>
        <dbReference type="SMART" id="SM00835"/>
    </source>
</evidence>
<evidence type="ECO:0000256" key="3">
    <source>
        <dbReference type="ARBA" id="ARBA00023129"/>
    </source>
</evidence>
<name>A0A2G2W242_CAPBA</name>
<dbReference type="SUPFAM" id="SSF51182">
    <property type="entry name" value="RmlC-like cupins"/>
    <property type="match status" value="1"/>
</dbReference>
<keyword evidence="7" id="KW-1185">Reference proteome</keyword>
<dbReference type="OrthoDB" id="1903982at2759"/>
<sequence length="249" mass="28179">MWNLDYIKWSPRQRCTSAKKRFLIAGKLHRALQHKGRQYGGRSYGNVFSGFVIETLSEAFGVCSVQKRLKVIGPPSSQEQQQQEGRHGPMNGIKETICSAKVRQNINDPSRADIYNPHSGRFSTVTSFTLPILRFLKLSASQGVLYRGRANSMMTPHWYSSAHSIVYLTRGESRMQVVDHRGQAVLDEQVREGRFIVVPQNYAIVKQAGNEGCEWITFNTNEINTLSGIPWPFAAACRCHCQCLSDIER</sequence>
<dbReference type="Pfam" id="PF00190">
    <property type="entry name" value="Cupin_1"/>
    <property type="match status" value="1"/>
</dbReference>
<keyword evidence="3" id="KW-0708">Seed storage protein</keyword>
<dbReference type="PRINTS" id="PR00439">
    <property type="entry name" value="11SGLOBULIN"/>
</dbReference>
<dbReference type="Gene3D" id="2.60.120.10">
    <property type="entry name" value="Jelly Rolls"/>
    <property type="match status" value="2"/>
</dbReference>
<reference evidence="7" key="2">
    <citation type="journal article" date="2017" name="J. Anim. Genet.">
        <title>Multiple reference genome sequences of hot pepper reveal the massive evolution of plant disease resistance genes by retroduplication.</title>
        <authorList>
            <person name="Kim S."/>
            <person name="Park J."/>
            <person name="Yeom S.-I."/>
            <person name="Kim Y.-M."/>
            <person name="Seo E."/>
            <person name="Kim K.-T."/>
            <person name="Kim M.-S."/>
            <person name="Lee J.M."/>
            <person name="Cheong K."/>
            <person name="Shin H.-S."/>
            <person name="Kim S.-B."/>
            <person name="Han K."/>
            <person name="Lee J."/>
            <person name="Park M."/>
            <person name="Lee H.-A."/>
            <person name="Lee H.-Y."/>
            <person name="Lee Y."/>
            <person name="Oh S."/>
            <person name="Lee J.H."/>
            <person name="Choi E."/>
            <person name="Choi E."/>
            <person name="Lee S.E."/>
            <person name="Jeon J."/>
            <person name="Kim H."/>
            <person name="Choi G."/>
            <person name="Song H."/>
            <person name="Lee J."/>
            <person name="Lee S.-C."/>
            <person name="Kwon J.-K."/>
            <person name="Lee H.-Y."/>
            <person name="Koo N."/>
            <person name="Hong Y."/>
            <person name="Kim R.W."/>
            <person name="Kang W.-H."/>
            <person name="Huh J.H."/>
            <person name="Kang B.-C."/>
            <person name="Yang T.-J."/>
            <person name="Lee Y.-H."/>
            <person name="Bennetzen J.L."/>
            <person name="Choi D."/>
        </authorList>
    </citation>
    <scope>NUCLEOTIDE SEQUENCE [LARGE SCALE GENOMIC DNA]</scope>
    <source>
        <strain evidence="7">cv. PBC81</strain>
    </source>
</reference>
<dbReference type="InterPro" id="IPR011051">
    <property type="entry name" value="RmlC_Cupin_sf"/>
</dbReference>
<proteinExistence type="inferred from homology"/>
<dbReference type="Proteomes" id="UP000224567">
    <property type="component" value="Unassembled WGS sequence"/>
</dbReference>
<dbReference type="CDD" id="cd02243">
    <property type="entry name" value="cupin_11S_legumin_C"/>
    <property type="match status" value="1"/>
</dbReference>